<dbReference type="Pfam" id="PF00300">
    <property type="entry name" value="His_Phos_1"/>
    <property type="match status" value="1"/>
</dbReference>
<evidence type="ECO:0000256" key="1">
    <source>
        <dbReference type="ARBA" id="ARBA00023152"/>
    </source>
</evidence>
<keyword evidence="1" id="KW-0324">Glycolysis</keyword>
<dbReference type="InterPro" id="IPR050275">
    <property type="entry name" value="PGM_Phosphatase"/>
</dbReference>
<proteinExistence type="predicted"/>
<keyword evidence="2" id="KW-0413">Isomerase</keyword>
<organism evidence="3 4">
    <name type="scientific">Tumebacillus lacus</name>
    <dbReference type="NCBI Taxonomy" id="2995335"/>
    <lineage>
        <taxon>Bacteria</taxon>
        <taxon>Bacillati</taxon>
        <taxon>Bacillota</taxon>
        <taxon>Bacilli</taxon>
        <taxon>Bacillales</taxon>
        <taxon>Alicyclobacillaceae</taxon>
        <taxon>Tumebacillus</taxon>
    </lineage>
</organism>
<dbReference type="InterPro" id="IPR001345">
    <property type="entry name" value="PG/BPGM_mutase_AS"/>
</dbReference>
<dbReference type="PANTHER" id="PTHR48100">
    <property type="entry name" value="BROAD-SPECIFICITY PHOSPHATASE YOR283W-RELATED"/>
    <property type="match status" value="1"/>
</dbReference>
<evidence type="ECO:0000313" key="3">
    <source>
        <dbReference type="EMBL" id="MCX7569264.1"/>
    </source>
</evidence>
<dbReference type="Proteomes" id="UP001208017">
    <property type="component" value="Unassembled WGS sequence"/>
</dbReference>
<dbReference type="InterPro" id="IPR013078">
    <property type="entry name" value="His_Pase_superF_clade-1"/>
</dbReference>
<dbReference type="CDD" id="cd07067">
    <property type="entry name" value="HP_PGM_like"/>
    <property type="match status" value="1"/>
</dbReference>
<dbReference type="RefSeq" id="WP_267150513.1">
    <property type="nucleotide sequence ID" value="NZ_JAPMLT010000002.1"/>
</dbReference>
<dbReference type="InterPro" id="IPR029033">
    <property type="entry name" value="His_PPase_superfam"/>
</dbReference>
<accession>A0ABT3WX56</accession>
<dbReference type="PANTHER" id="PTHR48100:SF1">
    <property type="entry name" value="HISTIDINE PHOSPHATASE FAMILY PROTEIN-RELATED"/>
    <property type="match status" value="1"/>
</dbReference>
<evidence type="ECO:0000313" key="4">
    <source>
        <dbReference type="Proteomes" id="UP001208017"/>
    </source>
</evidence>
<dbReference type="Gene3D" id="3.40.50.1240">
    <property type="entry name" value="Phosphoglycerate mutase-like"/>
    <property type="match status" value="1"/>
</dbReference>
<evidence type="ECO:0000256" key="2">
    <source>
        <dbReference type="ARBA" id="ARBA00023235"/>
    </source>
</evidence>
<dbReference type="EMBL" id="JAPMLT010000002">
    <property type="protein sequence ID" value="MCX7569264.1"/>
    <property type="molecule type" value="Genomic_DNA"/>
</dbReference>
<dbReference type="PROSITE" id="PS00175">
    <property type="entry name" value="PG_MUTASE"/>
    <property type="match status" value="1"/>
</dbReference>
<dbReference type="SMART" id="SM00855">
    <property type="entry name" value="PGAM"/>
    <property type="match status" value="1"/>
</dbReference>
<gene>
    <name evidence="3" type="ORF">OS242_04765</name>
</gene>
<sequence length="200" mass="22178">MRLVLVRHGETDGNVMRRYTGRTDVPLNENGRVQAAALGRELAEESVGRLVHAPSRRTRETAVLLAAGMNVGGMRLEAEERLWELDFGAWEGLTYEQAHARDGARLWAWYDDPWTVAPPGGETLRALDERLTAWQEEMCAGHGGETVIAVTHGGPIRLWVAKYAFGDAGLFPQLWVPPGGHVVCERSEGRWNLVKGVVTR</sequence>
<reference evidence="3 4" key="1">
    <citation type="submission" date="2022-11" db="EMBL/GenBank/DDBJ databases">
        <title>Study of microbial diversity in lake waters.</title>
        <authorList>
            <person name="Zhang J."/>
        </authorList>
    </citation>
    <scope>NUCLEOTIDE SEQUENCE [LARGE SCALE GENOMIC DNA]</scope>
    <source>
        <strain evidence="3 4">DT12</strain>
    </source>
</reference>
<protein>
    <submittedName>
        <fullName evidence="3">Histidine phosphatase family protein</fullName>
    </submittedName>
</protein>
<dbReference type="SUPFAM" id="SSF53254">
    <property type="entry name" value="Phosphoglycerate mutase-like"/>
    <property type="match status" value="1"/>
</dbReference>
<keyword evidence="4" id="KW-1185">Reference proteome</keyword>
<name>A0ABT3WX56_9BACL</name>
<comment type="caution">
    <text evidence="3">The sequence shown here is derived from an EMBL/GenBank/DDBJ whole genome shotgun (WGS) entry which is preliminary data.</text>
</comment>